<feature type="active site" description="Nucleophile" evidence="4">
    <location>
        <position position="180"/>
    </location>
</feature>
<dbReference type="Proteomes" id="UP001174694">
    <property type="component" value="Unassembled WGS sequence"/>
</dbReference>
<feature type="active site" description="Proton donor" evidence="4">
    <location>
        <position position="313"/>
    </location>
</feature>
<evidence type="ECO:0000256" key="4">
    <source>
        <dbReference type="PIRSR" id="PIRSR001112-1"/>
    </source>
</evidence>
<proteinExistence type="inferred from homology"/>
<sequence>MATIKPYKISVPDAAIERLKTKLSLATFPEKVDFSGDWSYGAPLTDIKRLAKVWQESFDWRVAEAKLNELPQYTATIPVDGHEDLEVHFVHQKSGKPGSIPLLFCHGWPGSFIEVIKILPLLADSKLEGPAFDVVAPSLPNFGFSQRTSKGGFAIPQYAEVCHKLMLQLGYNKYVTQGGDWGYLITRMMGLLYPKSVLASHLNYVRAEPPRLSENPLAFVKNAILPQTAHEKAGVERTAWFKQEGSGYNLEQSTRPHTIGFGLADSPVALLAWIFEKLHDWTDGYPWTDDEVLTWVGIYAFSTAGPDASVRIYYESTHSQLDVTDKARRAWCAVPLGLSYFPQDLVVPPSSWGRMLGPVVFDKRHADGGHFAAFERPEALAADLQEMFGKSGGGEKIAKQFASV</sequence>
<dbReference type="InterPro" id="IPR010497">
    <property type="entry name" value="Epoxide_hydro_N"/>
</dbReference>
<evidence type="ECO:0000256" key="3">
    <source>
        <dbReference type="ARBA" id="ARBA00022801"/>
    </source>
</evidence>
<dbReference type="EMBL" id="JANBVO010000007">
    <property type="protein sequence ID" value="KAJ9150796.1"/>
    <property type="molecule type" value="Genomic_DNA"/>
</dbReference>
<dbReference type="InterPro" id="IPR000639">
    <property type="entry name" value="Epox_hydrolase-like"/>
</dbReference>
<dbReference type="GO" id="GO:0097176">
    <property type="term" value="P:epoxide metabolic process"/>
    <property type="evidence" value="ECO:0007669"/>
    <property type="project" value="TreeGrafter"/>
</dbReference>
<dbReference type="GO" id="GO:0004301">
    <property type="term" value="F:epoxide hydrolase activity"/>
    <property type="evidence" value="ECO:0007669"/>
    <property type="project" value="TreeGrafter"/>
</dbReference>
<dbReference type="InterPro" id="IPR016292">
    <property type="entry name" value="Epoxide_hydrolase"/>
</dbReference>
<feature type="active site" description="Proton acceptor" evidence="4">
    <location>
        <position position="370"/>
    </location>
</feature>
<evidence type="ECO:0000313" key="7">
    <source>
        <dbReference type="Proteomes" id="UP001174694"/>
    </source>
</evidence>
<dbReference type="PANTHER" id="PTHR21661:SF35">
    <property type="entry name" value="EPOXIDE HYDROLASE"/>
    <property type="match status" value="1"/>
</dbReference>
<comment type="similarity">
    <text evidence="1">Belongs to the peptidase S33 family.</text>
</comment>
<dbReference type="InterPro" id="IPR029058">
    <property type="entry name" value="AB_hydrolase_fold"/>
</dbReference>
<dbReference type="PRINTS" id="PR00412">
    <property type="entry name" value="EPOXHYDRLASE"/>
</dbReference>
<reference evidence="6" key="1">
    <citation type="submission" date="2022-07" db="EMBL/GenBank/DDBJ databases">
        <title>Fungi with potential for degradation of polypropylene.</title>
        <authorList>
            <person name="Gostincar C."/>
        </authorList>
    </citation>
    <scope>NUCLEOTIDE SEQUENCE</scope>
    <source>
        <strain evidence="6">EXF-13308</strain>
    </source>
</reference>
<accession>A0AA38VTU1</accession>
<protein>
    <submittedName>
        <fullName evidence="6">Alpha/beta-hydrolase</fullName>
    </submittedName>
</protein>
<organism evidence="6 7">
    <name type="scientific">Pleurostoma richardsiae</name>
    <dbReference type="NCBI Taxonomy" id="41990"/>
    <lineage>
        <taxon>Eukaryota</taxon>
        <taxon>Fungi</taxon>
        <taxon>Dikarya</taxon>
        <taxon>Ascomycota</taxon>
        <taxon>Pezizomycotina</taxon>
        <taxon>Sordariomycetes</taxon>
        <taxon>Sordariomycetidae</taxon>
        <taxon>Calosphaeriales</taxon>
        <taxon>Pleurostomataceae</taxon>
        <taxon>Pleurostoma</taxon>
    </lineage>
</organism>
<name>A0AA38VTU1_9PEZI</name>
<evidence type="ECO:0000259" key="5">
    <source>
        <dbReference type="Pfam" id="PF06441"/>
    </source>
</evidence>
<gene>
    <name evidence="6" type="ORF">NKR23_g3344</name>
</gene>
<keyword evidence="7" id="KW-1185">Reference proteome</keyword>
<evidence type="ECO:0000256" key="1">
    <source>
        <dbReference type="ARBA" id="ARBA00010088"/>
    </source>
</evidence>
<dbReference type="Gene3D" id="3.40.50.1820">
    <property type="entry name" value="alpha/beta hydrolase"/>
    <property type="match status" value="1"/>
</dbReference>
<feature type="domain" description="Epoxide hydrolase N-terminal" evidence="5">
    <location>
        <begin position="4"/>
        <end position="115"/>
    </location>
</feature>
<evidence type="ECO:0000313" key="6">
    <source>
        <dbReference type="EMBL" id="KAJ9150796.1"/>
    </source>
</evidence>
<dbReference type="SUPFAM" id="SSF53474">
    <property type="entry name" value="alpha/beta-Hydrolases"/>
    <property type="match status" value="1"/>
</dbReference>
<dbReference type="AlphaFoldDB" id="A0AA38VTU1"/>
<comment type="caution">
    <text evidence="6">The sequence shown here is derived from an EMBL/GenBank/DDBJ whole genome shotgun (WGS) entry which is preliminary data.</text>
</comment>
<keyword evidence="3" id="KW-0378">Hydrolase</keyword>
<dbReference type="Pfam" id="PF06441">
    <property type="entry name" value="EHN"/>
    <property type="match status" value="1"/>
</dbReference>
<evidence type="ECO:0000256" key="2">
    <source>
        <dbReference type="ARBA" id="ARBA00022797"/>
    </source>
</evidence>
<dbReference type="PIRSF" id="PIRSF001112">
    <property type="entry name" value="Epoxide_hydrolase"/>
    <property type="match status" value="1"/>
</dbReference>
<keyword evidence="2" id="KW-0058">Aromatic hydrocarbons catabolism</keyword>
<dbReference type="PANTHER" id="PTHR21661">
    <property type="entry name" value="EPOXIDE HYDROLASE 1-RELATED"/>
    <property type="match status" value="1"/>
</dbReference>